<sequence length="213" mass="25069">MRRGKVFIDTNIIQLAAVYKKSDVIGWINQLYEDVYIHISVLNELLLNRSVAEKQIHEQRWQLFDPDDVQCLSHDEFEIYRYYERYIGESFKRLYEKKRNLGMILKSTSNLGEIHTLAAAMLLQARIICSNDYEIREIIHDEEICTAASEHDTPELIIQDTLEDFCFFCVQHKVATKKEVRQLFKVANAEDNEPKRQRKLNALNARLNELSDS</sequence>
<protein>
    <recommendedName>
        <fullName evidence="3">PIN domain-containing protein</fullName>
    </recommendedName>
</protein>
<dbReference type="Proteomes" id="UP000184029">
    <property type="component" value="Unassembled WGS sequence"/>
</dbReference>
<name>A0A8B4BZ36_HEYCO</name>
<evidence type="ECO:0000313" key="1">
    <source>
        <dbReference type="EMBL" id="SHF82708.1"/>
    </source>
</evidence>
<gene>
    <name evidence="1" type="ORF">SAMN02745208_02741</name>
</gene>
<accession>A0A8B4BZ36</accession>
<comment type="caution">
    <text evidence="1">The sequence shown here is derived from an EMBL/GenBank/DDBJ whole genome shotgun (WGS) entry which is preliminary data.</text>
</comment>
<dbReference type="EMBL" id="FQUB01000077">
    <property type="protein sequence ID" value="SHF82708.1"/>
    <property type="molecule type" value="Genomic_DNA"/>
</dbReference>
<dbReference type="RefSeq" id="WP_029142898.1">
    <property type="nucleotide sequence ID" value="NZ_ALAS01000004.1"/>
</dbReference>
<evidence type="ECO:0008006" key="3">
    <source>
        <dbReference type="Google" id="ProtNLM"/>
    </source>
</evidence>
<dbReference type="GeneID" id="29814410"/>
<dbReference type="AlphaFoldDB" id="A0A8B4BZ36"/>
<dbReference type="KEGG" id="bcoa:BF29_2867"/>
<reference evidence="1 2" key="1">
    <citation type="submission" date="2016-11" db="EMBL/GenBank/DDBJ databases">
        <authorList>
            <person name="Varghese N."/>
            <person name="Submissions S."/>
        </authorList>
    </citation>
    <scope>NUCLEOTIDE SEQUENCE [LARGE SCALE GENOMIC DNA]</scope>
    <source>
        <strain evidence="1 2">DSM 1</strain>
    </source>
</reference>
<evidence type="ECO:0000313" key="2">
    <source>
        <dbReference type="Proteomes" id="UP000184029"/>
    </source>
</evidence>
<organism evidence="1 2">
    <name type="scientific">Heyndrickxia coagulans DSM 1 = ATCC 7050</name>
    <dbReference type="NCBI Taxonomy" id="1121088"/>
    <lineage>
        <taxon>Bacteria</taxon>
        <taxon>Bacillati</taxon>
        <taxon>Bacillota</taxon>
        <taxon>Bacilli</taxon>
        <taxon>Bacillales</taxon>
        <taxon>Bacillaceae</taxon>
        <taxon>Heyndrickxia</taxon>
    </lineage>
</organism>
<proteinExistence type="predicted"/>